<protein>
    <submittedName>
        <fullName evidence="1">Uncharacterized protein</fullName>
    </submittedName>
</protein>
<evidence type="ECO:0000313" key="2">
    <source>
        <dbReference type="Proteomes" id="UP000663201"/>
    </source>
</evidence>
<dbReference type="EMBL" id="MW145139">
    <property type="protein sequence ID" value="QPB11483.1"/>
    <property type="molecule type" value="Genomic_DNA"/>
</dbReference>
<name>A0A873WGA6_9CAUD</name>
<evidence type="ECO:0000313" key="1">
    <source>
        <dbReference type="EMBL" id="QPB11483.1"/>
    </source>
</evidence>
<sequence length="284" mass="31720">MFRRSEKVTVNGFFGAPRSGVVIHPGSWWSGVAHVLFDGDQTVTAVPRRLVTREIIAKAEDFEQLEKYCNEDVSAEKAFAAQCGSGDPDIHGLPRETVKSPLFAAPYGSFADVVKDRHYVVDRVQGRIYKWRGFTSINGTVYGVLEFGGKMYNLTAESLEAAYSRADLRPYKDHKTAKAWVEVQANLIYSDWFVPGTFFSFDGSARLWQVADVSDPSEGDVVFTISLCCDDERSKPVKTISLDALKQAYRSGHTKRYADFNAAVADLSDKSPMVYFDPSAEEEY</sequence>
<keyword evidence="2" id="KW-1185">Reference proteome</keyword>
<reference evidence="1" key="1">
    <citation type="submission" date="2020-10" db="EMBL/GenBank/DDBJ databases">
        <authorList>
            <person name="Ben Porat S."/>
            <person name="Alkalay-Oren S."/>
            <person name="Coppenhagen-Glazer S."/>
            <person name="Hazan R."/>
        </authorList>
    </citation>
    <scope>NUCLEOTIDE SEQUENCE</scope>
</reference>
<accession>A0A873WGA6</accession>
<proteinExistence type="predicted"/>
<dbReference type="RefSeq" id="YP_009997947.1">
    <property type="nucleotide sequence ID" value="NC_052979.1"/>
</dbReference>
<organism evidence="1 2">
    <name type="scientific">Providencia phage Kokobel1</name>
    <dbReference type="NCBI Taxonomy" id="2783540"/>
    <lineage>
        <taxon>Viruses</taxon>
        <taxon>Duplodnaviria</taxon>
        <taxon>Heunggongvirae</taxon>
        <taxon>Uroviricota</taxon>
        <taxon>Caudoviricetes</taxon>
        <taxon>Casjensviridae</taxon>
        <taxon>Kokobelvirus</taxon>
        <taxon>Kokobelvirus kokobel1</taxon>
    </lineage>
</organism>
<dbReference type="KEGG" id="vg:62680462"/>
<dbReference type="GeneID" id="62680462"/>
<dbReference type="Proteomes" id="UP000663201">
    <property type="component" value="Segment"/>
</dbReference>